<sequence length="488" mass="53733">MSYTSNINNIRFGGMASGLDTEKIVKQLMRLEQRRVDRIAQEKQILEWKRSGYREINTKLLALRNAAFDLRLQSNFLGRKAVSSSESVVQASGVDAGGITGNYKIEVEKLATGASYQAAVESNFAAQAGTLVITGSKGSAEISLEEGEGAKQAAARINAYTNTTGIRAVYDENLNRFFLMSVDTGSSAVIKVKALDDGGAANLAGLLGGAYNVDEEVTLSSGQDAQVKINDGEVLTFSSNQIKVLGMSLVLKGEGVAQVTVSQDIDRAVEKIKAFVEAYNEVMEKINTRLTEKRYRDYPPLTEEQKKELKEKEIELWEEKARSGLLNADPLLSSIASGIRMTVMDAVPGLEGKYKTLSSLGITTLSWNDKGKLYVNEEKLRNALSEDLEGVMSFFTNSSGNGMAQKVYEKVNSAIRQIVDKAGRDDYKVDNSLLGKEILQQEKKMAQMQEKLAKIEEKYWRQFTAMEKALAKMQSQGDWLMMHLSAGK</sequence>
<evidence type="ECO:0000313" key="8">
    <source>
        <dbReference type="EMBL" id="SHG54212.1"/>
    </source>
</evidence>
<keyword evidence="9" id="KW-1185">Reference proteome</keyword>
<keyword evidence="8" id="KW-0969">Cilium</keyword>
<accession>A0A1M5KN23</accession>
<dbReference type="InterPro" id="IPR010809">
    <property type="entry name" value="FliD_C"/>
</dbReference>
<dbReference type="Pfam" id="PF07196">
    <property type="entry name" value="Flagellin_IN"/>
    <property type="match status" value="1"/>
</dbReference>
<evidence type="ECO:0000256" key="4">
    <source>
        <dbReference type="ARBA" id="ARBA00023143"/>
    </source>
</evidence>
<evidence type="ECO:0000256" key="5">
    <source>
        <dbReference type="RuleBase" id="RU362066"/>
    </source>
</evidence>
<name>A0A1M5KN23_9FIRM</name>
<dbReference type="InterPro" id="IPR010810">
    <property type="entry name" value="Flagellin_hook_IN_motif"/>
</dbReference>
<comment type="subunit">
    <text evidence="2 5">Homopentamer.</text>
</comment>
<evidence type="ECO:0000256" key="1">
    <source>
        <dbReference type="ARBA" id="ARBA00009764"/>
    </source>
</evidence>
<feature type="coiled-coil region" evidence="5">
    <location>
        <begin position="431"/>
        <end position="458"/>
    </location>
</feature>
<dbReference type="GO" id="GO:0005576">
    <property type="term" value="C:extracellular region"/>
    <property type="evidence" value="ECO:0007669"/>
    <property type="project" value="UniProtKB-SubCell"/>
</dbReference>
<protein>
    <recommendedName>
        <fullName evidence="5">Flagellar hook-associated protein 2</fullName>
        <shortName evidence="5">HAP2</shortName>
    </recommendedName>
    <alternativeName>
        <fullName evidence="5">Flagellar cap protein</fullName>
    </alternativeName>
</protein>
<dbReference type="GO" id="GO:0007155">
    <property type="term" value="P:cell adhesion"/>
    <property type="evidence" value="ECO:0007669"/>
    <property type="project" value="InterPro"/>
</dbReference>
<evidence type="ECO:0000256" key="2">
    <source>
        <dbReference type="ARBA" id="ARBA00011255"/>
    </source>
</evidence>
<dbReference type="AlphaFoldDB" id="A0A1M5KN23"/>
<proteinExistence type="inferred from homology"/>
<dbReference type="GO" id="GO:0071973">
    <property type="term" value="P:bacterial-type flagellum-dependent cell motility"/>
    <property type="evidence" value="ECO:0007669"/>
    <property type="project" value="TreeGrafter"/>
</dbReference>
<dbReference type="PANTHER" id="PTHR30288:SF0">
    <property type="entry name" value="FLAGELLAR HOOK-ASSOCIATED PROTEIN 2"/>
    <property type="match status" value="1"/>
</dbReference>
<dbReference type="Pfam" id="PF07195">
    <property type="entry name" value="FliD_C"/>
    <property type="match status" value="1"/>
</dbReference>
<feature type="domain" description="Flagellar hook-associated protein 2 C-terminal" evidence="7">
    <location>
        <begin position="222"/>
        <end position="475"/>
    </location>
</feature>
<dbReference type="InterPro" id="IPR003481">
    <property type="entry name" value="FliD_N"/>
</dbReference>
<organism evidence="8 9">
    <name type="scientific">Thermosyntropha lipolytica DSM 11003</name>
    <dbReference type="NCBI Taxonomy" id="1123382"/>
    <lineage>
        <taxon>Bacteria</taxon>
        <taxon>Bacillati</taxon>
        <taxon>Bacillota</taxon>
        <taxon>Clostridia</taxon>
        <taxon>Eubacteriales</taxon>
        <taxon>Syntrophomonadaceae</taxon>
        <taxon>Thermosyntropha</taxon>
    </lineage>
</organism>
<dbReference type="PANTHER" id="PTHR30288">
    <property type="entry name" value="FLAGELLAR CAP/ASSEMBLY PROTEIN FLID"/>
    <property type="match status" value="1"/>
</dbReference>
<dbReference type="GO" id="GO:0009424">
    <property type="term" value="C:bacterial-type flagellum hook"/>
    <property type="evidence" value="ECO:0007669"/>
    <property type="project" value="UniProtKB-UniRule"/>
</dbReference>
<evidence type="ECO:0000259" key="6">
    <source>
        <dbReference type="Pfam" id="PF02465"/>
    </source>
</evidence>
<dbReference type="Proteomes" id="UP000242329">
    <property type="component" value="Unassembled WGS sequence"/>
</dbReference>
<feature type="domain" description="Flagellar hook-associated protein 2 N-terminal" evidence="6">
    <location>
        <begin position="17"/>
        <end position="113"/>
    </location>
</feature>
<reference evidence="9" key="1">
    <citation type="submission" date="2016-11" db="EMBL/GenBank/DDBJ databases">
        <authorList>
            <person name="Varghese N."/>
            <person name="Submissions S."/>
        </authorList>
    </citation>
    <scope>NUCLEOTIDE SEQUENCE [LARGE SCALE GENOMIC DNA]</scope>
    <source>
        <strain evidence="9">DSM 11003</strain>
    </source>
</reference>
<dbReference type="RefSeq" id="WP_073089475.1">
    <property type="nucleotide sequence ID" value="NZ_FQWY01000005.1"/>
</dbReference>
<evidence type="ECO:0000313" key="9">
    <source>
        <dbReference type="Proteomes" id="UP000242329"/>
    </source>
</evidence>
<dbReference type="InterPro" id="IPR040026">
    <property type="entry name" value="FliD"/>
</dbReference>
<dbReference type="Gene3D" id="3.30.70.2120">
    <property type="match status" value="1"/>
</dbReference>
<dbReference type="STRING" id="1123382.SAMN02745221_00448"/>
<gene>
    <name evidence="8" type="ORF">SAMN02745221_00448</name>
</gene>
<keyword evidence="3 5" id="KW-0175">Coiled coil</keyword>
<keyword evidence="8" id="KW-0966">Cell projection</keyword>
<evidence type="ECO:0000259" key="7">
    <source>
        <dbReference type="Pfam" id="PF07195"/>
    </source>
</evidence>
<keyword evidence="4 5" id="KW-0975">Bacterial flagellum</keyword>
<dbReference type="GO" id="GO:0009421">
    <property type="term" value="C:bacterial-type flagellum filament cap"/>
    <property type="evidence" value="ECO:0007669"/>
    <property type="project" value="InterPro"/>
</dbReference>
<evidence type="ECO:0000256" key="3">
    <source>
        <dbReference type="ARBA" id="ARBA00023054"/>
    </source>
</evidence>
<dbReference type="Pfam" id="PF02465">
    <property type="entry name" value="FliD_N"/>
    <property type="match status" value="1"/>
</dbReference>
<comment type="function">
    <text evidence="5">Required for morphogenesis and for the elongation of the flagellar filament by facilitating polymerization of the flagellin monomers at the tip of growing filament. Forms a capping structure, which prevents flagellin subunits (transported through the central channel of the flagellum) from leaking out without polymerization at the distal end.</text>
</comment>
<comment type="subcellular location">
    <subcellularLocation>
        <location evidence="5">Secreted</location>
    </subcellularLocation>
    <subcellularLocation>
        <location evidence="5">Bacterial flagellum</location>
    </subcellularLocation>
</comment>
<comment type="similarity">
    <text evidence="1 5">Belongs to the FliD family.</text>
</comment>
<dbReference type="OrthoDB" id="9776025at2"/>
<dbReference type="EMBL" id="FQWY01000005">
    <property type="protein sequence ID" value="SHG54212.1"/>
    <property type="molecule type" value="Genomic_DNA"/>
</dbReference>
<keyword evidence="8" id="KW-0282">Flagellum</keyword>
<keyword evidence="5" id="KW-0964">Secreted</keyword>